<keyword evidence="5" id="KW-0547">Nucleotide-binding</keyword>
<evidence type="ECO:0000256" key="5">
    <source>
        <dbReference type="ARBA" id="ARBA00022741"/>
    </source>
</evidence>
<evidence type="ECO:0000256" key="10">
    <source>
        <dbReference type="SAM" id="Phobius"/>
    </source>
</evidence>
<dbReference type="PANTHER" id="PTHR48041:SF91">
    <property type="entry name" value="ABC TRANSPORTER G FAMILY MEMBER 28"/>
    <property type="match status" value="1"/>
</dbReference>
<reference evidence="13" key="2">
    <citation type="submission" date="2025-08" db="UniProtKB">
        <authorList>
            <consortium name="RefSeq"/>
        </authorList>
    </citation>
    <scope>IDENTIFICATION</scope>
    <source>
        <tissue evidence="13">Etiolated seedlings</tissue>
    </source>
</reference>
<feature type="domain" description="ABC transporter" evidence="11">
    <location>
        <begin position="496"/>
        <end position="737"/>
    </location>
</feature>
<feature type="transmembrane region" description="Helical" evidence="10">
    <location>
        <begin position="303"/>
        <end position="325"/>
    </location>
</feature>
<evidence type="ECO:0000313" key="12">
    <source>
        <dbReference type="Proteomes" id="UP000087171"/>
    </source>
</evidence>
<comment type="similarity">
    <text evidence="2">Belongs to the ABC transporter superfamily. ABCG family. Eye pigment precursor importer (TC 3.A.1.204) subfamily.</text>
</comment>
<dbReference type="InterPro" id="IPR003439">
    <property type="entry name" value="ABC_transporter-like_ATP-bd"/>
</dbReference>
<dbReference type="OrthoDB" id="66620at2759"/>
<keyword evidence="12" id="KW-1185">Reference proteome</keyword>
<evidence type="ECO:0000313" key="13">
    <source>
        <dbReference type="RefSeq" id="XP_004506093.1"/>
    </source>
</evidence>
<evidence type="ECO:0000256" key="8">
    <source>
        <dbReference type="ARBA" id="ARBA00023136"/>
    </source>
</evidence>
<evidence type="ECO:0000256" key="6">
    <source>
        <dbReference type="ARBA" id="ARBA00022840"/>
    </source>
</evidence>
<evidence type="ECO:0000256" key="9">
    <source>
        <dbReference type="SAM" id="MobiDB-lite"/>
    </source>
</evidence>
<dbReference type="FunFam" id="3.40.50.300:FF:000367">
    <property type="entry name" value="ABC transporter G family member 24"/>
    <property type="match status" value="1"/>
</dbReference>
<dbReference type="InterPro" id="IPR043926">
    <property type="entry name" value="ABCG_dom"/>
</dbReference>
<evidence type="ECO:0000256" key="7">
    <source>
        <dbReference type="ARBA" id="ARBA00022989"/>
    </source>
</evidence>
<dbReference type="GO" id="GO:0016020">
    <property type="term" value="C:membrane"/>
    <property type="evidence" value="ECO:0007669"/>
    <property type="project" value="UniProtKB-SubCell"/>
</dbReference>
<keyword evidence="6" id="KW-0067">ATP-binding</keyword>
<keyword evidence="8 10" id="KW-0472">Membrane</keyword>
<dbReference type="PaxDb" id="3827-XP_004506093.1"/>
<dbReference type="InterPro" id="IPR003593">
    <property type="entry name" value="AAA+_ATPase"/>
</dbReference>
<protein>
    <submittedName>
        <fullName evidence="13">ABC transporter G family member 28</fullName>
    </submittedName>
</protein>
<accession>A0A1S2YKC1</accession>
<dbReference type="KEGG" id="cam:101489447"/>
<evidence type="ECO:0000259" key="11">
    <source>
        <dbReference type="PROSITE" id="PS50893"/>
    </source>
</evidence>
<dbReference type="SUPFAM" id="SSF52540">
    <property type="entry name" value="P-loop containing nucleoside triphosphate hydrolases"/>
    <property type="match status" value="1"/>
</dbReference>
<dbReference type="eggNOG" id="KOG0061">
    <property type="taxonomic scope" value="Eukaryota"/>
</dbReference>
<dbReference type="GO" id="GO:0016887">
    <property type="term" value="F:ATP hydrolysis activity"/>
    <property type="evidence" value="ECO:0007669"/>
    <property type="project" value="InterPro"/>
</dbReference>
<feature type="transmembrane region" description="Helical" evidence="10">
    <location>
        <begin position="981"/>
        <end position="1000"/>
    </location>
</feature>
<dbReference type="Gene3D" id="3.40.50.300">
    <property type="entry name" value="P-loop containing nucleotide triphosphate hydrolases"/>
    <property type="match status" value="1"/>
</dbReference>
<dbReference type="AlphaFoldDB" id="A0A1S2YKC1"/>
<dbReference type="PROSITE" id="PS50893">
    <property type="entry name" value="ABC_TRANSPORTER_2"/>
    <property type="match status" value="1"/>
</dbReference>
<sequence>MLLINKQIFSDAKMNKREGPDKIRKHDFVIIIIIVAFLSCTSIGPQLVSCQKNSGGSGAGVEIFAKELYRGMNNYTSIFKGAIKKELGYCIVDLDADWDGAFNFTKDLTFLTMCAQQMKGDITQRMCTAGEIEAYARSFAAGDKSAGSGRTKANFLKPNINCNLSSWVNGCEPGWGCKANQKVDINSNKKDIPVRSADCQPCCEGFFCPRGITCMIPCPLGSYCPRGQLNKTSGICEPYRYQLPPGKANHTCGGADIWADITSSNEVFYNPCSRGYYCRTGSTSQERCFRLASCEPKSANQNITAYGLLVFAGLCFLLIIIYNCSDQVLATRERRQAKSRERAAASVRETQNREKWKSAKDIAKKHAVGLQSQLSRTFSRKKTSKTDNLKGVLPPIGPGSSKGKKKDKSNLTKIINDIEQDPDSQEGFNVEIGDKNVKKQAPRGKQLHTQSQIFKYAYGQIEKEKALQEQNKNLTFSGVISMASDVDTRKRPTIEVAFKDLTLTLKGKNKHLLRCVTGKLHPGRVSAVMGPSGAGKTTFLSALTGKAAGCHTTGQVLVNGQESPIRSFKKIIGFVPQDDIVHGNLTVEENLWFSARCRLSADLPKEEKVLVVERVIESLGLQAIRDSLVGTVEKRGISGGQRKRVNVGLEMVMEPSLLILDEPTSGLDSSSSQLLLRALRREALEGVNICMVLHQPSYTLFKMFDDFILLAKGGLTVYHGPVNKVEEYFSGIGIVVPDRVNPPDYYIDILEGIIKPSASSGVNHKQLPVRWMLHNGYPVPMDMLELIEGMSAPSGNSAAHGTSANPARLTAAPSFAGELWQDVKCNVEMKRDNLQLNFLSSNDLSNRTTPSAFTQYKYFLGRVGKQRLREARTIAVDFLILLLAGVCLGTLAKVSDESFGATGYTYTVIAVSLLSKIAALRSFSLDKLHYWRESASGMSSLAYFLSKDTVDHFSTIIKPLVYLSMFYFFNNPRSSFTDNYIVLLCLVYCVTGIAYVLAIFLQPGPAQLWSVLLPVVLTLVATYDNEEDSKYVAFLSDLCYTKWALEAFVISTAKRYSGVWLISRCGALYSYGYDLKHWYQCLGLLVVTGIISRVLAFFCMITFQKK</sequence>
<feature type="region of interest" description="Disordered" evidence="9">
    <location>
        <begin position="376"/>
        <end position="408"/>
    </location>
</feature>
<keyword evidence="7 10" id="KW-1133">Transmembrane helix</keyword>
<dbReference type="RefSeq" id="XP_004506093.1">
    <property type="nucleotide sequence ID" value="XM_004506036.3"/>
</dbReference>
<dbReference type="GO" id="GO:0140359">
    <property type="term" value="F:ABC-type transporter activity"/>
    <property type="evidence" value="ECO:0007669"/>
    <property type="project" value="InterPro"/>
</dbReference>
<gene>
    <name evidence="13" type="primary">LOC101489447</name>
</gene>
<dbReference type="InterPro" id="IPR027417">
    <property type="entry name" value="P-loop_NTPase"/>
</dbReference>
<feature type="region of interest" description="Disordered" evidence="9">
    <location>
        <begin position="338"/>
        <end position="358"/>
    </location>
</feature>
<name>A0A1S2YKC1_CICAR</name>
<dbReference type="SMART" id="SM00382">
    <property type="entry name" value="AAA"/>
    <property type="match status" value="1"/>
</dbReference>
<evidence type="ECO:0000256" key="4">
    <source>
        <dbReference type="ARBA" id="ARBA00022692"/>
    </source>
</evidence>
<dbReference type="InterPro" id="IPR017871">
    <property type="entry name" value="ABC_transporter-like_CS"/>
</dbReference>
<dbReference type="PANTHER" id="PTHR48041">
    <property type="entry name" value="ABC TRANSPORTER G FAMILY MEMBER 28"/>
    <property type="match status" value="1"/>
</dbReference>
<evidence type="ECO:0000256" key="2">
    <source>
        <dbReference type="ARBA" id="ARBA00005814"/>
    </source>
</evidence>
<feature type="transmembrane region" description="Helical" evidence="10">
    <location>
        <begin position="1006"/>
        <end position="1023"/>
    </location>
</feature>
<feature type="transmembrane region" description="Helical" evidence="10">
    <location>
        <begin position="874"/>
        <end position="892"/>
    </location>
</feature>
<dbReference type="InterPro" id="IPR050352">
    <property type="entry name" value="ABCG_transporters"/>
</dbReference>
<evidence type="ECO:0000256" key="3">
    <source>
        <dbReference type="ARBA" id="ARBA00022448"/>
    </source>
</evidence>
<reference evidence="12" key="1">
    <citation type="journal article" date="2013" name="Nat. Biotechnol.">
        <title>Draft genome sequence of chickpea (Cicer arietinum) provides a resource for trait improvement.</title>
        <authorList>
            <person name="Varshney R.K."/>
            <person name="Song C."/>
            <person name="Saxena R.K."/>
            <person name="Azam S."/>
            <person name="Yu S."/>
            <person name="Sharpe A.G."/>
            <person name="Cannon S."/>
            <person name="Baek J."/>
            <person name="Rosen B.D."/>
            <person name="Tar'an B."/>
            <person name="Millan T."/>
            <person name="Zhang X."/>
            <person name="Ramsay L.D."/>
            <person name="Iwata A."/>
            <person name="Wang Y."/>
            <person name="Nelson W."/>
            <person name="Farmer A.D."/>
            <person name="Gaur P.M."/>
            <person name="Soderlund C."/>
            <person name="Penmetsa R.V."/>
            <person name="Xu C."/>
            <person name="Bharti A.K."/>
            <person name="He W."/>
            <person name="Winter P."/>
            <person name="Zhao S."/>
            <person name="Hane J.K."/>
            <person name="Carrasquilla-Garcia N."/>
            <person name="Condie J.A."/>
            <person name="Upadhyaya H.D."/>
            <person name="Luo M.C."/>
            <person name="Thudi M."/>
            <person name="Gowda C.L."/>
            <person name="Singh N.P."/>
            <person name="Lichtenzveig J."/>
            <person name="Gali K.K."/>
            <person name="Rubio J."/>
            <person name="Nadarajan N."/>
            <person name="Dolezel J."/>
            <person name="Bansal K.C."/>
            <person name="Xu X."/>
            <person name="Edwards D."/>
            <person name="Zhang G."/>
            <person name="Kahl G."/>
            <person name="Gil J."/>
            <person name="Singh K.B."/>
            <person name="Datta S.K."/>
            <person name="Jackson S.A."/>
            <person name="Wang J."/>
            <person name="Cook D.R."/>
        </authorList>
    </citation>
    <scope>NUCLEOTIDE SEQUENCE [LARGE SCALE GENOMIC DNA]</scope>
    <source>
        <strain evidence="12">cv. CDC Frontier</strain>
    </source>
</reference>
<dbReference type="Pfam" id="PF19055">
    <property type="entry name" value="ABC2_membrane_7"/>
    <property type="match status" value="1"/>
</dbReference>
<dbReference type="GeneID" id="101489447"/>
<dbReference type="Proteomes" id="UP000087171">
    <property type="component" value="Chromosome Ca6"/>
</dbReference>
<dbReference type="Pfam" id="PF00005">
    <property type="entry name" value="ABC_tran"/>
    <property type="match status" value="1"/>
</dbReference>
<evidence type="ECO:0000256" key="1">
    <source>
        <dbReference type="ARBA" id="ARBA00004141"/>
    </source>
</evidence>
<dbReference type="GO" id="GO:0005524">
    <property type="term" value="F:ATP binding"/>
    <property type="evidence" value="ECO:0007669"/>
    <property type="project" value="UniProtKB-KW"/>
</dbReference>
<keyword evidence="3" id="KW-0813">Transport</keyword>
<feature type="transmembrane region" description="Helical" evidence="10">
    <location>
        <begin position="904"/>
        <end position="923"/>
    </location>
</feature>
<dbReference type="CDD" id="cd03213">
    <property type="entry name" value="ABCG_EPDR"/>
    <property type="match status" value="1"/>
</dbReference>
<dbReference type="PROSITE" id="PS00211">
    <property type="entry name" value="ABC_TRANSPORTER_1"/>
    <property type="match status" value="1"/>
</dbReference>
<keyword evidence="4 10" id="KW-0812">Transmembrane</keyword>
<comment type="subcellular location">
    <subcellularLocation>
        <location evidence="1">Membrane</location>
        <topology evidence="1">Multi-pass membrane protein</topology>
    </subcellularLocation>
</comment>
<feature type="transmembrane region" description="Helical" evidence="10">
    <location>
        <begin position="1082"/>
        <end position="1103"/>
    </location>
</feature>
<organism evidence="12 13">
    <name type="scientific">Cicer arietinum</name>
    <name type="common">Chickpea</name>
    <name type="synonym">Garbanzo</name>
    <dbReference type="NCBI Taxonomy" id="3827"/>
    <lineage>
        <taxon>Eukaryota</taxon>
        <taxon>Viridiplantae</taxon>
        <taxon>Streptophyta</taxon>
        <taxon>Embryophyta</taxon>
        <taxon>Tracheophyta</taxon>
        <taxon>Spermatophyta</taxon>
        <taxon>Magnoliopsida</taxon>
        <taxon>eudicotyledons</taxon>
        <taxon>Gunneridae</taxon>
        <taxon>Pentapetalae</taxon>
        <taxon>rosids</taxon>
        <taxon>fabids</taxon>
        <taxon>Fabales</taxon>
        <taxon>Fabaceae</taxon>
        <taxon>Papilionoideae</taxon>
        <taxon>50 kb inversion clade</taxon>
        <taxon>NPAAA clade</taxon>
        <taxon>Hologalegina</taxon>
        <taxon>IRL clade</taxon>
        <taxon>Cicereae</taxon>
        <taxon>Cicer</taxon>
    </lineage>
</organism>
<proteinExistence type="inferred from homology"/>